<organism evidence="2 3">
    <name type="scientific">Marchantia polymorpha subsp. ruderalis</name>
    <dbReference type="NCBI Taxonomy" id="1480154"/>
    <lineage>
        <taxon>Eukaryota</taxon>
        <taxon>Viridiplantae</taxon>
        <taxon>Streptophyta</taxon>
        <taxon>Embryophyta</taxon>
        <taxon>Marchantiophyta</taxon>
        <taxon>Marchantiopsida</taxon>
        <taxon>Marchantiidae</taxon>
        <taxon>Marchantiales</taxon>
        <taxon>Marchantiaceae</taxon>
        <taxon>Marchantia</taxon>
    </lineage>
</organism>
<proteinExistence type="predicted"/>
<dbReference type="SUPFAM" id="SSF90257">
    <property type="entry name" value="Myosin rod fragments"/>
    <property type="match status" value="1"/>
</dbReference>
<accession>A0A176VPC4</accession>
<feature type="coiled-coil region" evidence="1">
    <location>
        <begin position="69"/>
        <end position="142"/>
    </location>
</feature>
<dbReference type="Proteomes" id="UP000077202">
    <property type="component" value="Unassembled WGS sequence"/>
</dbReference>
<reference evidence="2" key="1">
    <citation type="submission" date="2016-03" db="EMBL/GenBank/DDBJ databases">
        <title>Mechanisms controlling the formation of the plant cell surface in tip-growing cells are functionally conserved among land plants.</title>
        <authorList>
            <person name="Honkanen S."/>
            <person name="Jones V.A."/>
            <person name="Morieri G."/>
            <person name="Champion C."/>
            <person name="Hetherington A.J."/>
            <person name="Kelly S."/>
            <person name="Saint-Marcoux D."/>
            <person name="Proust H."/>
            <person name="Prescott H."/>
            <person name="Dolan L."/>
        </authorList>
    </citation>
    <scope>NUCLEOTIDE SEQUENCE [LARGE SCALE GENOMIC DNA]</scope>
    <source>
        <tissue evidence="2">Whole gametophyte</tissue>
    </source>
</reference>
<evidence type="ECO:0000313" key="2">
    <source>
        <dbReference type="EMBL" id="OAE21825.1"/>
    </source>
</evidence>
<dbReference type="EMBL" id="LVLJ01003339">
    <property type="protein sequence ID" value="OAE21825.1"/>
    <property type="molecule type" value="Genomic_DNA"/>
</dbReference>
<protein>
    <submittedName>
        <fullName evidence="2">Uncharacterized protein</fullName>
    </submittedName>
</protein>
<gene>
    <name evidence="2" type="ORF">AXG93_1855s1060</name>
</gene>
<name>A0A176VPC4_MARPO</name>
<keyword evidence="1" id="KW-0175">Coiled coil</keyword>
<comment type="caution">
    <text evidence="2">The sequence shown here is derived from an EMBL/GenBank/DDBJ whole genome shotgun (WGS) entry which is preliminary data.</text>
</comment>
<evidence type="ECO:0000256" key="1">
    <source>
        <dbReference type="SAM" id="Coils"/>
    </source>
</evidence>
<dbReference type="AlphaFoldDB" id="A0A176VPC4"/>
<evidence type="ECO:0000313" key="3">
    <source>
        <dbReference type="Proteomes" id="UP000077202"/>
    </source>
</evidence>
<keyword evidence="3" id="KW-1185">Reference proteome</keyword>
<sequence>MTRERVAILSTKCAAAKAALKEQEDPLWEKEIECKVLQLSLTKESGRCAELEETCGGLRISKENGQKMIVDLLARLEKSKEAYDEAVKRLEWLITTAERRENMHVKKLAKVEARRAEEIRIAEELRGKIAEAKTAEEDLRSKIGRLQCVCVLVCDPDFKHSALLFVEVTASGVAVSVVMRYSAGLLPKLGSVLWEWHWPKK</sequence>